<name>B7ZY11_MAIZE</name>
<reference evidence="1" key="1">
    <citation type="journal article" date="2009" name="PLoS Genet.">
        <title>Sequencing, mapping, and analysis of 27,455 maize full-length cDNAs.</title>
        <authorList>
            <person name="Soderlund C."/>
            <person name="Descour A."/>
            <person name="Kudrna D."/>
            <person name="Bomhoff M."/>
            <person name="Boyd L."/>
            <person name="Currie J."/>
            <person name="Angelova A."/>
            <person name="Collura K."/>
            <person name="Wissotski M."/>
            <person name="Ashley E."/>
            <person name="Morrow D."/>
            <person name="Fernandes J."/>
            <person name="Walbot V."/>
            <person name="Yu Y."/>
        </authorList>
    </citation>
    <scope>NUCLEOTIDE SEQUENCE</scope>
    <source>
        <strain evidence="1">B73</strain>
    </source>
</reference>
<dbReference type="EMBL" id="BT054203">
    <property type="protein sequence ID" value="ACL52810.1"/>
    <property type="molecule type" value="mRNA"/>
</dbReference>
<proteinExistence type="evidence at transcript level"/>
<evidence type="ECO:0000313" key="1">
    <source>
        <dbReference type="EMBL" id="ACL52810.1"/>
    </source>
</evidence>
<accession>B7ZY11</accession>
<organism evidence="1">
    <name type="scientific">Zea mays</name>
    <name type="common">Maize</name>
    <dbReference type="NCBI Taxonomy" id="4577"/>
    <lineage>
        <taxon>Eukaryota</taxon>
        <taxon>Viridiplantae</taxon>
        <taxon>Streptophyta</taxon>
        <taxon>Embryophyta</taxon>
        <taxon>Tracheophyta</taxon>
        <taxon>Spermatophyta</taxon>
        <taxon>Magnoliopsida</taxon>
        <taxon>Liliopsida</taxon>
        <taxon>Poales</taxon>
        <taxon>Poaceae</taxon>
        <taxon>PACMAD clade</taxon>
        <taxon>Panicoideae</taxon>
        <taxon>Andropogonodae</taxon>
        <taxon>Andropogoneae</taxon>
        <taxon>Tripsacinae</taxon>
        <taxon>Zea</taxon>
    </lineage>
</organism>
<dbReference type="AlphaFoldDB" id="B7ZY11"/>
<protein>
    <submittedName>
        <fullName evidence="1">Uncharacterized protein</fullName>
    </submittedName>
</protein>
<sequence length="25" mass="2977">MFMNSHYRCLSVLSLCLYPPLPLFM</sequence>